<dbReference type="Pfam" id="PF13511">
    <property type="entry name" value="DUF4124"/>
    <property type="match status" value="1"/>
</dbReference>
<evidence type="ECO:0000259" key="1">
    <source>
        <dbReference type="Pfam" id="PF13511"/>
    </source>
</evidence>
<evidence type="ECO:0000313" key="3">
    <source>
        <dbReference type="Proteomes" id="UP000216101"/>
    </source>
</evidence>
<dbReference type="RefSeq" id="WP_094983409.1">
    <property type="nucleotide sequence ID" value="NZ_NHNI01000001.1"/>
</dbReference>
<accession>A0A266Q6Q8</accession>
<protein>
    <recommendedName>
        <fullName evidence="1">DUF4124 domain-containing protein</fullName>
    </recommendedName>
</protein>
<gene>
    <name evidence="2" type="ORF">CBP51_00255</name>
</gene>
<dbReference type="InterPro" id="IPR025392">
    <property type="entry name" value="DUF4124"/>
</dbReference>
<reference evidence="3" key="1">
    <citation type="submission" date="2017-05" db="EMBL/GenBank/DDBJ databases">
        <authorList>
            <person name="Barney B.M."/>
        </authorList>
    </citation>
    <scope>NUCLEOTIDE SEQUENCE [LARGE SCALE GENOMIC DNA]</scope>
    <source>
        <strain evidence="3">PSBB022</strain>
    </source>
</reference>
<dbReference type="SUPFAM" id="SSF53474">
    <property type="entry name" value="alpha/beta-Hydrolases"/>
    <property type="match status" value="1"/>
</dbReference>
<organism evidence="2 3">
    <name type="scientific">Cellvibrio mixtus</name>
    <dbReference type="NCBI Taxonomy" id="39650"/>
    <lineage>
        <taxon>Bacteria</taxon>
        <taxon>Pseudomonadati</taxon>
        <taxon>Pseudomonadota</taxon>
        <taxon>Gammaproteobacteria</taxon>
        <taxon>Cellvibrionales</taxon>
        <taxon>Cellvibrionaceae</taxon>
        <taxon>Cellvibrio</taxon>
    </lineage>
</organism>
<comment type="caution">
    <text evidence="2">The sequence shown here is derived from an EMBL/GenBank/DDBJ whole genome shotgun (WGS) entry which is preliminary data.</text>
</comment>
<dbReference type="InterPro" id="IPR029058">
    <property type="entry name" value="AB_hydrolase_fold"/>
</dbReference>
<sequence length="342" mass="38264">MHFKRGFRDIFLVGLIFCSFSVSAEIYKWTDEKGRVHFTDKPSKNNQPVASLADDTGKKAQKLVSEQGGIVLKTVVYGQYHQYIAHGALEKFTILVVNHGMFSDKETATGASYNTLKIWRKFADEHKLILVAPVFDNENYAATVNGAGNGGYRGLFGRKVGADIFLHNIIDEYKAAQKSYDGRFYLYGHSAGAQFANRYLVRHPHRVIATSFSAPAWFALPSNKHKWPLGMAKRQYTAYWPGENAGQAIDIRPQVSTWLAATQIPVEVVVGELDLDKMRHVEGIGGDTHVDRAKFWVGSMNKLAQEHGRRGEVRLNIVSGVGHNYGKLARVSQKFFARALSK</sequence>
<name>A0A266Q6Q8_9GAMM</name>
<proteinExistence type="predicted"/>
<dbReference type="EMBL" id="NHNI01000001">
    <property type="protein sequence ID" value="OZY85520.1"/>
    <property type="molecule type" value="Genomic_DNA"/>
</dbReference>
<keyword evidence="3" id="KW-1185">Reference proteome</keyword>
<dbReference type="Gene3D" id="3.40.50.1820">
    <property type="entry name" value="alpha/beta hydrolase"/>
    <property type="match status" value="1"/>
</dbReference>
<evidence type="ECO:0000313" key="2">
    <source>
        <dbReference type="EMBL" id="OZY85520.1"/>
    </source>
</evidence>
<dbReference type="Proteomes" id="UP000216101">
    <property type="component" value="Unassembled WGS sequence"/>
</dbReference>
<feature type="domain" description="DUF4124" evidence="1">
    <location>
        <begin position="21"/>
        <end position="60"/>
    </location>
</feature>
<dbReference type="AlphaFoldDB" id="A0A266Q6Q8"/>